<evidence type="ECO:0000256" key="7">
    <source>
        <dbReference type="SAM" id="MobiDB-lite"/>
    </source>
</evidence>
<dbReference type="Gene3D" id="3.30.470.20">
    <property type="entry name" value="ATP-grasp fold, B domain"/>
    <property type="match status" value="1"/>
</dbReference>
<evidence type="ECO:0000256" key="6">
    <source>
        <dbReference type="PROSITE-ProRule" id="PRU00409"/>
    </source>
</evidence>
<dbReference type="EMBL" id="FN648291">
    <property type="protein sequence ID" value="CBJ26078.1"/>
    <property type="molecule type" value="Genomic_DNA"/>
</dbReference>
<evidence type="ECO:0000256" key="4">
    <source>
        <dbReference type="ARBA" id="ARBA00022840"/>
    </source>
</evidence>
<comment type="similarity">
    <text evidence="1">Belongs to the tubulin--tyrosine ligase family.</text>
</comment>
<dbReference type="Pfam" id="PF03133">
    <property type="entry name" value="TTL"/>
    <property type="match status" value="1"/>
</dbReference>
<dbReference type="eggNOG" id="KOG2157">
    <property type="taxonomic scope" value="Eukaryota"/>
</dbReference>
<dbReference type="InParanoid" id="D7FNR7"/>
<keyword evidence="2 9" id="KW-0436">Ligase</keyword>
<dbReference type="PANTHER" id="PTHR12241">
    <property type="entry name" value="TUBULIN POLYGLUTAMYLASE"/>
    <property type="match status" value="1"/>
</dbReference>
<dbReference type="InterPro" id="IPR011761">
    <property type="entry name" value="ATP-grasp"/>
</dbReference>
<dbReference type="GO" id="GO:0036064">
    <property type="term" value="C:ciliary basal body"/>
    <property type="evidence" value="ECO:0007669"/>
    <property type="project" value="TreeGrafter"/>
</dbReference>
<keyword evidence="10" id="KW-1185">Reference proteome</keyword>
<reference evidence="9 10" key="1">
    <citation type="journal article" date="2010" name="Nature">
        <title>The Ectocarpus genome and the independent evolution of multicellularity in brown algae.</title>
        <authorList>
            <person name="Cock J.M."/>
            <person name="Sterck L."/>
            <person name="Rouze P."/>
            <person name="Scornet D."/>
            <person name="Allen A.E."/>
            <person name="Amoutzias G."/>
            <person name="Anthouard V."/>
            <person name="Artiguenave F."/>
            <person name="Aury J.M."/>
            <person name="Badger J.H."/>
            <person name="Beszteri B."/>
            <person name="Billiau K."/>
            <person name="Bonnet E."/>
            <person name="Bothwell J.H."/>
            <person name="Bowler C."/>
            <person name="Boyen C."/>
            <person name="Brownlee C."/>
            <person name="Carrano C.J."/>
            <person name="Charrier B."/>
            <person name="Cho G.Y."/>
            <person name="Coelho S.M."/>
            <person name="Collen J."/>
            <person name="Corre E."/>
            <person name="Da Silva C."/>
            <person name="Delage L."/>
            <person name="Delaroque N."/>
            <person name="Dittami S.M."/>
            <person name="Doulbeau S."/>
            <person name="Elias M."/>
            <person name="Farnham G."/>
            <person name="Gachon C.M."/>
            <person name="Gschloessl B."/>
            <person name="Heesch S."/>
            <person name="Jabbari K."/>
            <person name="Jubin C."/>
            <person name="Kawai H."/>
            <person name="Kimura K."/>
            <person name="Kloareg B."/>
            <person name="Kupper F.C."/>
            <person name="Lang D."/>
            <person name="Le Bail A."/>
            <person name="Leblanc C."/>
            <person name="Lerouge P."/>
            <person name="Lohr M."/>
            <person name="Lopez P.J."/>
            <person name="Martens C."/>
            <person name="Maumus F."/>
            <person name="Michel G."/>
            <person name="Miranda-Saavedra D."/>
            <person name="Morales J."/>
            <person name="Moreau H."/>
            <person name="Motomura T."/>
            <person name="Nagasato C."/>
            <person name="Napoli C.A."/>
            <person name="Nelson D.R."/>
            <person name="Nyvall-Collen P."/>
            <person name="Peters A.F."/>
            <person name="Pommier C."/>
            <person name="Potin P."/>
            <person name="Poulain J."/>
            <person name="Quesneville H."/>
            <person name="Read B."/>
            <person name="Rensing S.A."/>
            <person name="Ritter A."/>
            <person name="Rousvoal S."/>
            <person name="Samanta M."/>
            <person name="Samson G."/>
            <person name="Schroeder D.C."/>
            <person name="Segurens B."/>
            <person name="Strittmatter M."/>
            <person name="Tonon T."/>
            <person name="Tregear J.W."/>
            <person name="Valentin K."/>
            <person name="von Dassow P."/>
            <person name="Yamagishi T."/>
            <person name="Van de Peer Y."/>
            <person name="Wincker P."/>
        </authorList>
    </citation>
    <scope>NUCLEOTIDE SEQUENCE [LARGE SCALE GENOMIC DNA]</scope>
    <source>
        <strain evidence="10">Ec32 / CCAP1310/4</strain>
    </source>
</reference>
<evidence type="ECO:0000256" key="5">
    <source>
        <dbReference type="ARBA" id="ARBA00030445"/>
    </source>
</evidence>
<sequence length="459" mass="51403">MGDQGRPGGPIRFKTTFTNTIYEAMKRRGWRETNSDSDWDFIWAERDIAYDTFDTRHLLNWQRVNHFRNDRELCRKDLLVKNLKKRKRSIQKEGHQGEADRHDFWPTTYVLPGEYALFAEESKRRANSKWIMKPIARSQGRGIFIVTKLSQISKWKSDSRWEKTKEDTPETYVVQRYVTNPYLVAGRKFDMRLYVLVTSYMPMTVWVYRSGFCRFSHARYSNATEDLEDMERHLTNIAIQKRTESYDKEFGGKWGIRQLKLHLMALHGVAAVNTLFHEIQSLILRSLLSVQQVMINDKHCFGLYGYDILFDDKLKPWLLEVNASPSLSANTPADKELKVTMLSSVLDVIDLEGRNQGDEIRVGGFDLIHAGGSTSSTSPSANMRGGGGVGMGGAGLGDKNGFYTTALGAEIPQQRVDRMPRANESSSSLPPSGASSGGGGNGCGTGTAGGDATGGGASN</sequence>
<dbReference type="EMBL" id="FN649727">
    <property type="protein sequence ID" value="CBJ26078.1"/>
    <property type="molecule type" value="Genomic_DNA"/>
</dbReference>
<feature type="compositionally biased region" description="Gly residues" evidence="7">
    <location>
        <begin position="435"/>
        <end position="459"/>
    </location>
</feature>
<evidence type="ECO:0000313" key="10">
    <source>
        <dbReference type="Proteomes" id="UP000002630"/>
    </source>
</evidence>
<dbReference type="OrthoDB" id="202825at2759"/>
<proteinExistence type="inferred from homology"/>
<feature type="domain" description="ATP-grasp" evidence="8">
    <location>
        <begin position="101"/>
        <end position="350"/>
    </location>
</feature>
<evidence type="ECO:0000256" key="2">
    <source>
        <dbReference type="ARBA" id="ARBA00022598"/>
    </source>
</evidence>
<dbReference type="GO" id="GO:0070740">
    <property type="term" value="F:tubulin-glutamic acid ligase activity"/>
    <property type="evidence" value="ECO:0007669"/>
    <property type="project" value="TreeGrafter"/>
</dbReference>
<feature type="region of interest" description="Disordered" evidence="7">
    <location>
        <begin position="413"/>
        <end position="459"/>
    </location>
</feature>
<gene>
    <name evidence="9" type="ORF">Esi_0018_0199</name>
</gene>
<dbReference type="SUPFAM" id="SSF56059">
    <property type="entry name" value="Glutathione synthetase ATP-binding domain-like"/>
    <property type="match status" value="1"/>
</dbReference>
<dbReference type="AlphaFoldDB" id="D7FNR7"/>
<dbReference type="PROSITE" id="PS51221">
    <property type="entry name" value="TTL"/>
    <property type="match status" value="1"/>
</dbReference>
<dbReference type="PANTHER" id="PTHR12241:SF39">
    <property type="entry name" value="TUBULIN POLYGLUTAMYLASE TTLL9-RELATED"/>
    <property type="match status" value="1"/>
</dbReference>
<dbReference type="Proteomes" id="UP000002630">
    <property type="component" value="Linkage Group LG02"/>
</dbReference>
<dbReference type="GO" id="GO:0005524">
    <property type="term" value="F:ATP binding"/>
    <property type="evidence" value="ECO:0007669"/>
    <property type="project" value="UniProtKB-UniRule"/>
</dbReference>
<dbReference type="PROSITE" id="PS50975">
    <property type="entry name" value="ATP_GRASP"/>
    <property type="match status" value="1"/>
</dbReference>
<dbReference type="GO" id="GO:0000226">
    <property type="term" value="P:microtubule cytoskeleton organization"/>
    <property type="evidence" value="ECO:0007669"/>
    <property type="project" value="TreeGrafter"/>
</dbReference>
<organism evidence="9 10">
    <name type="scientific">Ectocarpus siliculosus</name>
    <name type="common">Brown alga</name>
    <name type="synonym">Conferva siliculosa</name>
    <dbReference type="NCBI Taxonomy" id="2880"/>
    <lineage>
        <taxon>Eukaryota</taxon>
        <taxon>Sar</taxon>
        <taxon>Stramenopiles</taxon>
        <taxon>Ochrophyta</taxon>
        <taxon>PX clade</taxon>
        <taxon>Phaeophyceae</taxon>
        <taxon>Ectocarpales</taxon>
        <taxon>Ectocarpaceae</taxon>
        <taxon>Ectocarpus</taxon>
    </lineage>
</organism>
<dbReference type="GO" id="GO:0046872">
    <property type="term" value="F:metal ion binding"/>
    <property type="evidence" value="ECO:0007669"/>
    <property type="project" value="InterPro"/>
</dbReference>
<feature type="compositionally biased region" description="Low complexity" evidence="7">
    <location>
        <begin position="425"/>
        <end position="434"/>
    </location>
</feature>
<dbReference type="InterPro" id="IPR004344">
    <property type="entry name" value="TTL/TTLL_fam"/>
</dbReference>
<evidence type="ECO:0000259" key="8">
    <source>
        <dbReference type="PROSITE" id="PS50975"/>
    </source>
</evidence>
<keyword evidence="3 6" id="KW-0547">Nucleotide-binding</keyword>
<evidence type="ECO:0000313" key="9">
    <source>
        <dbReference type="EMBL" id="CBJ26078.1"/>
    </source>
</evidence>
<dbReference type="FunCoup" id="D7FNR7">
    <property type="interactions" value="13"/>
</dbReference>
<evidence type="ECO:0000256" key="1">
    <source>
        <dbReference type="ARBA" id="ARBA00006820"/>
    </source>
</evidence>
<dbReference type="OMA" id="GNHYTNI"/>
<protein>
    <recommendedName>
        <fullName evidence="5">Tubulin--tyrosine ligase-like protein 9</fullName>
    </recommendedName>
</protein>
<dbReference type="STRING" id="2880.D7FNR7"/>
<name>D7FNR7_ECTSI</name>
<evidence type="ECO:0000256" key="3">
    <source>
        <dbReference type="ARBA" id="ARBA00022741"/>
    </source>
</evidence>
<accession>D7FNR7</accession>
<dbReference type="GO" id="GO:0015631">
    <property type="term" value="F:tubulin binding"/>
    <property type="evidence" value="ECO:0007669"/>
    <property type="project" value="TreeGrafter"/>
</dbReference>
<keyword evidence="4 6" id="KW-0067">ATP-binding</keyword>